<dbReference type="RefSeq" id="WP_265725595.1">
    <property type="nucleotide sequence ID" value="NZ_JAOSLC020000003.1"/>
</dbReference>
<keyword evidence="4" id="KW-1185">Reference proteome</keyword>
<dbReference type="Gene3D" id="3.30.9.10">
    <property type="entry name" value="D-Amino Acid Oxidase, subunit A, domain 2"/>
    <property type="match status" value="1"/>
</dbReference>
<dbReference type="Proteomes" id="UP001151478">
    <property type="component" value="Unassembled WGS sequence"/>
</dbReference>
<dbReference type="EMBL" id="JAOSLC020000003">
    <property type="protein sequence ID" value="MDD7915015.1"/>
    <property type="molecule type" value="Genomic_DNA"/>
</dbReference>
<protein>
    <submittedName>
        <fullName evidence="3">FAD-binding oxidoreductase</fullName>
    </submittedName>
</protein>
<keyword evidence="1" id="KW-0560">Oxidoreductase</keyword>
<gene>
    <name evidence="3" type="ORF">N5A56_011585</name>
</gene>
<dbReference type="InterPro" id="IPR036188">
    <property type="entry name" value="FAD/NAD-bd_sf"/>
</dbReference>
<reference evidence="3" key="1">
    <citation type="submission" date="2023-02" db="EMBL/GenBank/DDBJ databases">
        <title>Polaribacter ponticola sp. nov., isolated from seawater.</title>
        <authorList>
            <person name="Baek J.H."/>
            <person name="Kim J.M."/>
            <person name="Choi D.G."/>
            <person name="Jeon C.O."/>
        </authorList>
    </citation>
    <scope>NUCLEOTIDE SEQUENCE</scope>
    <source>
        <strain evidence="3">MSW5</strain>
    </source>
</reference>
<evidence type="ECO:0000256" key="1">
    <source>
        <dbReference type="ARBA" id="ARBA00023002"/>
    </source>
</evidence>
<sequence>MKLDYIIVGLGLAGIAFVEELIEAGKNFLVFEDNSQSSSLVAGGVYNPVILKRFTPVWNAKKQLEVALPFYKKIEDRLDIKIDKKFVIKKAFKSIEDQNNWFTALDKPKLIDYLDPILDNQSYNGVIADFCFGNVNETGRIDTHKLVESYRDYLKGKNLIRFENFKHQQIIFNKDDVTYNNITASKIVFCEGFGIQQNPFFNHLPLNEAKGELLTINAPELNIDFLLKSTLFVLPLGDNNYKVGATFNWTDKTSNPSKEGKDELVEKLKKVINVPYTIVSQSAGIRPTVAGRRPLVGVHDEYFQLIVLNGLGTRGVMIAPTIAKNLFNHLENSEELDVEIDIKRFRKKD</sequence>
<dbReference type="PANTHER" id="PTHR13847:SF289">
    <property type="entry name" value="GLYCINE OXIDASE"/>
    <property type="match status" value="1"/>
</dbReference>
<organism evidence="3 4">
    <name type="scientific">Polaribacter ponticola</name>
    <dbReference type="NCBI Taxonomy" id="2978475"/>
    <lineage>
        <taxon>Bacteria</taxon>
        <taxon>Pseudomonadati</taxon>
        <taxon>Bacteroidota</taxon>
        <taxon>Flavobacteriia</taxon>
        <taxon>Flavobacteriales</taxon>
        <taxon>Flavobacteriaceae</taxon>
    </lineage>
</organism>
<accession>A0ABT5SBP5</accession>
<dbReference type="Gene3D" id="3.50.50.60">
    <property type="entry name" value="FAD/NAD(P)-binding domain"/>
    <property type="match status" value="1"/>
</dbReference>
<comment type="caution">
    <text evidence="3">The sequence shown here is derived from an EMBL/GenBank/DDBJ whole genome shotgun (WGS) entry which is preliminary data.</text>
</comment>
<dbReference type="PANTHER" id="PTHR13847">
    <property type="entry name" value="SARCOSINE DEHYDROGENASE-RELATED"/>
    <property type="match status" value="1"/>
</dbReference>
<dbReference type="Pfam" id="PF01266">
    <property type="entry name" value="DAO"/>
    <property type="match status" value="1"/>
</dbReference>
<feature type="domain" description="FAD dependent oxidoreductase" evidence="2">
    <location>
        <begin position="4"/>
        <end position="325"/>
    </location>
</feature>
<dbReference type="InterPro" id="IPR006076">
    <property type="entry name" value="FAD-dep_OxRdtase"/>
</dbReference>
<evidence type="ECO:0000313" key="4">
    <source>
        <dbReference type="Proteomes" id="UP001151478"/>
    </source>
</evidence>
<dbReference type="SUPFAM" id="SSF51905">
    <property type="entry name" value="FAD/NAD(P)-binding domain"/>
    <property type="match status" value="1"/>
</dbReference>
<proteinExistence type="predicted"/>
<name>A0ABT5SBP5_9FLAO</name>
<evidence type="ECO:0000259" key="2">
    <source>
        <dbReference type="Pfam" id="PF01266"/>
    </source>
</evidence>
<evidence type="ECO:0000313" key="3">
    <source>
        <dbReference type="EMBL" id="MDD7915015.1"/>
    </source>
</evidence>